<name>A0A2R8ACX3_9RHOB</name>
<evidence type="ECO:0000313" key="2">
    <source>
        <dbReference type="Proteomes" id="UP000244932"/>
    </source>
</evidence>
<dbReference type="EMBL" id="OMKW01000003">
    <property type="protein sequence ID" value="SPF29925.1"/>
    <property type="molecule type" value="Genomic_DNA"/>
</dbReference>
<evidence type="ECO:0008006" key="3">
    <source>
        <dbReference type="Google" id="ProtNLM"/>
    </source>
</evidence>
<organism evidence="1 2">
    <name type="scientific">Pontivivens insulae</name>
    <dbReference type="NCBI Taxonomy" id="1639689"/>
    <lineage>
        <taxon>Bacteria</taxon>
        <taxon>Pseudomonadati</taxon>
        <taxon>Pseudomonadota</taxon>
        <taxon>Alphaproteobacteria</taxon>
        <taxon>Rhodobacterales</taxon>
        <taxon>Paracoccaceae</taxon>
        <taxon>Pontivivens</taxon>
    </lineage>
</organism>
<accession>A0A2R8ACX3</accession>
<proteinExistence type="predicted"/>
<protein>
    <recommendedName>
        <fullName evidence="3">DUF4261 domain-containing protein</fullName>
    </recommendedName>
</protein>
<reference evidence="1 2" key="1">
    <citation type="submission" date="2018-03" db="EMBL/GenBank/DDBJ databases">
        <authorList>
            <person name="Keele B.F."/>
        </authorList>
    </citation>
    <scope>NUCLEOTIDE SEQUENCE [LARGE SCALE GENOMIC DNA]</scope>
    <source>
        <strain evidence="1 2">CeCT 8812</strain>
    </source>
</reference>
<sequence length="325" mass="35761">MDPKEDKLPLFSAYVLFSEGVQFEAAEIFDALTEDYPDLDVRRTTGTFIRDTLCDTNQFITEGIIGLDGEDAAGPVQLVRLPGYGQWDFKALRPMARVNCPDLEERLARNRSYLAISVPATGRGLVEKFTAARLCSALAAVFAKLPVALAVYWEPADHFLSPEKTIQMADEALRDEWPILQWVGFDAGFTQDGSVKGLSIGMRAFADCEVSYAPAPVDIPTSVTAMHAFIWLKLVSGNPFNDGDTIGSEADAVSGKANRLRLIPKGKEGASCDTWLILHPEHKAEDLHKFVEPKAANPPPSGVDNNVQPRAGFFQSILRGRRQRH</sequence>
<dbReference type="AlphaFoldDB" id="A0A2R8ACX3"/>
<gene>
    <name evidence="1" type="ORF">POI8812_02251</name>
</gene>
<dbReference type="Proteomes" id="UP000244932">
    <property type="component" value="Unassembled WGS sequence"/>
</dbReference>
<evidence type="ECO:0000313" key="1">
    <source>
        <dbReference type="EMBL" id="SPF29925.1"/>
    </source>
</evidence>
<keyword evidence="2" id="KW-1185">Reference proteome</keyword>